<keyword evidence="2" id="KW-1133">Transmembrane helix</keyword>
<dbReference type="InterPro" id="IPR027417">
    <property type="entry name" value="P-loop_NTPase"/>
</dbReference>
<dbReference type="OrthoDB" id="9804380at2"/>
<feature type="region of interest" description="Disordered" evidence="1">
    <location>
        <begin position="95"/>
        <end position="119"/>
    </location>
</feature>
<dbReference type="EMBL" id="PJMW01000001">
    <property type="protein sequence ID" value="PKV98916.1"/>
    <property type="molecule type" value="Genomic_DNA"/>
</dbReference>
<evidence type="ECO:0000256" key="2">
    <source>
        <dbReference type="SAM" id="Phobius"/>
    </source>
</evidence>
<dbReference type="Gene3D" id="3.40.50.300">
    <property type="entry name" value="P-loop containing nucleotide triphosphate hydrolases"/>
    <property type="match status" value="1"/>
</dbReference>
<dbReference type="RefSeq" id="WP_101463299.1">
    <property type="nucleotide sequence ID" value="NZ_PJMW01000001.1"/>
</dbReference>
<gene>
    <name evidence="4" type="ORF">ATK86_0950</name>
</gene>
<dbReference type="PANTHER" id="PTHR30121:SF6">
    <property type="entry name" value="SLR6007 PROTEIN"/>
    <property type="match status" value="1"/>
</dbReference>
<dbReference type="PANTHER" id="PTHR30121">
    <property type="entry name" value="UNCHARACTERIZED PROTEIN YJGR-RELATED"/>
    <property type="match status" value="1"/>
</dbReference>
<feature type="transmembrane region" description="Helical" evidence="2">
    <location>
        <begin position="47"/>
        <end position="68"/>
    </location>
</feature>
<dbReference type="Gene3D" id="1.10.8.730">
    <property type="match status" value="1"/>
</dbReference>
<name>A0A2N3WYG9_9NOCA</name>
<dbReference type="Proteomes" id="UP000233766">
    <property type="component" value="Unassembled WGS sequence"/>
</dbReference>
<sequence>MSTIVRIPADVDRSDRLLGPFTARQLAVLATTAALLYVAWIAVKAVIAPPIFLATMAPIGAIVTVAVVTRRDGLSADLLAVAAIRHRLRPRHLVRTRGQTPPPPRWITDHATRTRPRPPTPVALTAQAARLPESVTQTGSGVGVIDLGADGLAVLAVAGTLNLSLRTPAEQDSLVGQLAGWLHTLRQPVQILVRSARLDLTEQITGLHSAAEQMSFELAAAALDHADHLADMAARENPTHRQVLLVWREPTESLAATGVRARWPGRSRARRALSTAARRAAQSRLLRRMNEAADVLTPLGISVTALEETQARAVLTSCTNPEGLVSAAADIAEPSAIITTDPDATVADPFAAETGFAPESLTIGTRHLEVGSDWTQTLAVTGWPREVTAGWLAPLLSHPGRVEVAIHIDPVDPVTAATRLRRQQARLESSRMHDTSRGRLTDPQVDVAVEDAADLSARVARAEARLFRVGVYLSVHAESEAELADEVAAVRALSASLLVDTCTLSYRAAQAWATTLPLGLDLIQVQRTFDTTALAAAFPFDSPQLPATDPAQAARPHGVLYGRDAAAGLLFVDRFAPEAHNHNLVILGRSGAGKSYLVKTEILRSLYRGIEQIVIDPEDEYRRLAETVGGTNIRLGAPGVRLNPFDLEIHTRDDGRRSAPPDALTRRKLFLHTLMQVLLGEQTAAQRTALDSALTATYAAVGITEDPATWTRPAPTLSGLREQLGRISAPAAAELAAGLHPFVDGGAYGALLDGPTTTDPDGGLIVFSLRELPEELKTIGTLLVLDLTWRRVSHPGLRRPRMITVDEGWLLLSQPAGARFLFKAAKSFRKHWAGLTVATQDCADVCSTELGRAIVSNAATQILLRQAPQAIDEVATAFHLSDGEQQFLLSAARGSGLLTVGGDRAVFGSLASATENAIITTDPGEIASSSAELDTDIEIDAAPPLSPLTEPNQHTTAREVMPDNRAA</sequence>
<dbReference type="Pfam" id="PF19044">
    <property type="entry name" value="P-loop_TraG"/>
    <property type="match status" value="1"/>
</dbReference>
<keyword evidence="2" id="KW-0812">Transmembrane</keyword>
<dbReference type="AlphaFoldDB" id="A0A2N3WYG9"/>
<reference evidence="4 5" key="1">
    <citation type="submission" date="2017-12" db="EMBL/GenBank/DDBJ databases">
        <title>Sequencing the genomes of 1000 Actinobacteria strains.</title>
        <authorList>
            <person name="Klenk H.-P."/>
        </authorList>
    </citation>
    <scope>NUCLEOTIDE SEQUENCE [LARGE SCALE GENOMIC DNA]</scope>
    <source>
        <strain evidence="4 5">DSM 44489</strain>
    </source>
</reference>
<protein>
    <submittedName>
        <fullName evidence="4">Uncharacterized protein DUF87</fullName>
    </submittedName>
</protein>
<evidence type="ECO:0000256" key="1">
    <source>
        <dbReference type="SAM" id="MobiDB-lite"/>
    </source>
</evidence>
<keyword evidence="5" id="KW-1185">Reference proteome</keyword>
<dbReference type="Pfam" id="PF12666">
    <property type="entry name" value="PrgI"/>
    <property type="match status" value="1"/>
</dbReference>
<evidence type="ECO:0000259" key="3">
    <source>
        <dbReference type="Pfam" id="PF19044"/>
    </source>
</evidence>
<feature type="compositionally biased region" description="Basic and acidic residues" evidence="1">
    <location>
        <begin position="956"/>
        <end position="967"/>
    </location>
</feature>
<dbReference type="InterPro" id="IPR024414">
    <property type="entry name" value="Uncharacterised_PrgI"/>
</dbReference>
<dbReference type="SUPFAM" id="SSF52540">
    <property type="entry name" value="P-loop containing nucleoside triphosphate hydrolases"/>
    <property type="match status" value="1"/>
</dbReference>
<evidence type="ECO:0000313" key="5">
    <source>
        <dbReference type="Proteomes" id="UP000233766"/>
    </source>
</evidence>
<feature type="transmembrane region" description="Helical" evidence="2">
    <location>
        <begin position="21"/>
        <end position="41"/>
    </location>
</feature>
<evidence type="ECO:0000313" key="4">
    <source>
        <dbReference type="EMBL" id="PKV98916.1"/>
    </source>
</evidence>
<dbReference type="InterPro" id="IPR051162">
    <property type="entry name" value="T4SS_component"/>
</dbReference>
<dbReference type="InterPro" id="IPR043964">
    <property type="entry name" value="P-loop_TraG"/>
</dbReference>
<proteinExistence type="predicted"/>
<feature type="region of interest" description="Disordered" evidence="1">
    <location>
        <begin position="941"/>
        <end position="967"/>
    </location>
</feature>
<organism evidence="4 5">
    <name type="scientific">Nocardia fluminea</name>
    <dbReference type="NCBI Taxonomy" id="134984"/>
    <lineage>
        <taxon>Bacteria</taxon>
        <taxon>Bacillati</taxon>
        <taxon>Actinomycetota</taxon>
        <taxon>Actinomycetes</taxon>
        <taxon>Mycobacteriales</taxon>
        <taxon>Nocardiaceae</taxon>
        <taxon>Nocardia</taxon>
    </lineage>
</organism>
<keyword evidence="2" id="KW-0472">Membrane</keyword>
<accession>A0A2N3WYG9</accession>
<comment type="caution">
    <text evidence="4">The sequence shown here is derived from an EMBL/GenBank/DDBJ whole genome shotgun (WGS) entry which is preliminary data.</text>
</comment>
<feature type="domain" description="TraG P-loop" evidence="3">
    <location>
        <begin position="580"/>
        <end position="893"/>
    </location>
</feature>